<gene>
    <name evidence="3" type="ORF">SCHCODRAFT_111331</name>
</gene>
<feature type="non-terminal residue" evidence="3">
    <location>
        <position position="99"/>
    </location>
</feature>
<feature type="chain" id="PRO_5003120809" evidence="2">
    <location>
        <begin position="21"/>
        <end position="99"/>
    </location>
</feature>
<dbReference type="RefSeq" id="XP_003029305.1">
    <property type="nucleotide sequence ID" value="XM_003029259.1"/>
</dbReference>
<evidence type="ECO:0000313" key="3">
    <source>
        <dbReference type="EMBL" id="EFI94402.1"/>
    </source>
</evidence>
<keyword evidence="2" id="KW-0732">Signal</keyword>
<reference evidence="3 4" key="1">
    <citation type="journal article" date="2010" name="Nat. Biotechnol.">
        <title>Genome sequence of the model mushroom Schizophyllum commune.</title>
        <authorList>
            <person name="Ohm R.A."/>
            <person name="de Jong J.F."/>
            <person name="Lugones L.G."/>
            <person name="Aerts A."/>
            <person name="Kothe E."/>
            <person name="Stajich J.E."/>
            <person name="de Vries R.P."/>
            <person name="Record E."/>
            <person name="Levasseur A."/>
            <person name="Baker S.E."/>
            <person name="Bartholomew K.A."/>
            <person name="Coutinho P.M."/>
            <person name="Erdmann S."/>
            <person name="Fowler T.J."/>
            <person name="Gathman A.C."/>
            <person name="Lombard V."/>
            <person name="Henrissat B."/>
            <person name="Knabe N."/>
            <person name="Kuees U."/>
            <person name="Lilly W.W."/>
            <person name="Lindquist E."/>
            <person name="Lucas S."/>
            <person name="Magnuson J.K."/>
            <person name="Piumi F."/>
            <person name="Raudaskoski M."/>
            <person name="Salamov A."/>
            <person name="Schmutz J."/>
            <person name="Schwarze F.W.M.R."/>
            <person name="vanKuyk P.A."/>
            <person name="Horton J.S."/>
            <person name="Grigoriev I.V."/>
            <person name="Woesten H.A.B."/>
        </authorList>
    </citation>
    <scope>NUCLEOTIDE SEQUENCE [LARGE SCALE GENOMIC DNA]</scope>
    <source>
        <strain evidence="4">H4-8 / FGSC 9210</strain>
    </source>
</reference>
<dbReference type="EMBL" id="GL377309">
    <property type="protein sequence ID" value="EFI94402.1"/>
    <property type="molecule type" value="Genomic_DNA"/>
</dbReference>
<evidence type="ECO:0000256" key="2">
    <source>
        <dbReference type="SAM" id="SignalP"/>
    </source>
</evidence>
<organism evidence="4">
    <name type="scientific">Schizophyllum commune (strain H4-8 / FGSC 9210)</name>
    <name type="common">Split gill fungus</name>
    <dbReference type="NCBI Taxonomy" id="578458"/>
    <lineage>
        <taxon>Eukaryota</taxon>
        <taxon>Fungi</taxon>
        <taxon>Dikarya</taxon>
        <taxon>Basidiomycota</taxon>
        <taxon>Agaricomycotina</taxon>
        <taxon>Agaricomycetes</taxon>
        <taxon>Agaricomycetidae</taxon>
        <taxon>Agaricales</taxon>
        <taxon>Schizophyllaceae</taxon>
        <taxon>Schizophyllum</taxon>
    </lineage>
</organism>
<sequence length="99" mass="10767">MKFFVVSMVIALVLATLAAAMPVQDVNSRAAQAVQETNAQRLARGLPPLKPRAMGTPTEAKRQAPSAMRRQAPSAQRRAPGRLAYRSDRDRYAGIYASV</sequence>
<evidence type="ECO:0000313" key="4">
    <source>
        <dbReference type="Proteomes" id="UP000007431"/>
    </source>
</evidence>
<evidence type="ECO:0000256" key="1">
    <source>
        <dbReference type="SAM" id="MobiDB-lite"/>
    </source>
</evidence>
<dbReference type="Proteomes" id="UP000007431">
    <property type="component" value="Unassembled WGS sequence"/>
</dbReference>
<dbReference type="VEuPathDB" id="FungiDB:SCHCODRAFT_02510227"/>
<name>D8QBR8_SCHCM</name>
<dbReference type="AlphaFoldDB" id="D8QBR8"/>
<accession>D8QBR8</accession>
<dbReference type="HOGENOM" id="CLU_2198505_0_0_1"/>
<feature type="signal peptide" evidence="2">
    <location>
        <begin position="1"/>
        <end position="20"/>
    </location>
</feature>
<dbReference type="InParanoid" id="D8QBR8"/>
<dbReference type="OrthoDB" id="4225815at2759"/>
<protein>
    <submittedName>
        <fullName evidence="3">Uncharacterized protein</fullName>
    </submittedName>
</protein>
<feature type="region of interest" description="Disordered" evidence="1">
    <location>
        <begin position="46"/>
        <end position="86"/>
    </location>
</feature>
<keyword evidence="4" id="KW-1185">Reference proteome</keyword>
<dbReference type="KEGG" id="scm:SCHCO_02510227"/>
<feature type="compositionally biased region" description="Low complexity" evidence="1">
    <location>
        <begin position="66"/>
        <end position="78"/>
    </location>
</feature>
<dbReference type="GeneID" id="9591126"/>
<proteinExistence type="predicted"/>